<sequence>MRLETMPGGKIDSNYITSMDLSVQNLGAEEFDFLLHMYYNGAVGYVALHHVPAYGSVWVPDIPTNLIPFSMLLVTNINSYATTGIITYAKFNGNVVAVYSQEDFIRLP</sequence>
<gene>
    <name evidence="1" type="ORF">ACI1P1_21580</name>
</gene>
<dbReference type="EMBL" id="JBJURJ010000015">
    <property type="protein sequence ID" value="MFM9330886.1"/>
    <property type="molecule type" value="Genomic_DNA"/>
</dbReference>
<keyword evidence="2" id="KW-1185">Reference proteome</keyword>
<proteinExistence type="predicted"/>
<name>A0ACC7P4M8_9BACL</name>
<reference evidence="1" key="1">
    <citation type="submission" date="2024-12" db="EMBL/GenBank/DDBJ databases">
        <authorList>
            <person name="Wu N."/>
        </authorList>
    </citation>
    <scope>NUCLEOTIDE SEQUENCE</scope>
    <source>
        <strain evidence="1">P15</strain>
    </source>
</reference>
<evidence type="ECO:0000313" key="1">
    <source>
        <dbReference type="EMBL" id="MFM9330886.1"/>
    </source>
</evidence>
<evidence type="ECO:0000313" key="2">
    <source>
        <dbReference type="Proteomes" id="UP001631969"/>
    </source>
</evidence>
<dbReference type="Proteomes" id="UP001631969">
    <property type="component" value="Unassembled WGS sequence"/>
</dbReference>
<comment type="caution">
    <text evidence="1">The sequence shown here is derived from an EMBL/GenBank/DDBJ whole genome shotgun (WGS) entry which is preliminary data.</text>
</comment>
<accession>A0ACC7P4M8</accession>
<organism evidence="1 2">
    <name type="scientific">Paenibacillus mesotrionivorans</name>
    <dbReference type="NCBI Taxonomy" id="3160968"/>
    <lineage>
        <taxon>Bacteria</taxon>
        <taxon>Bacillati</taxon>
        <taxon>Bacillota</taxon>
        <taxon>Bacilli</taxon>
        <taxon>Bacillales</taxon>
        <taxon>Paenibacillaceae</taxon>
        <taxon>Paenibacillus</taxon>
    </lineage>
</organism>
<protein>
    <submittedName>
        <fullName evidence="1">Uncharacterized protein</fullName>
    </submittedName>
</protein>